<dbReference type="InterPro" id="IPR050266">
    <property type="entry name" value="AB_hydrolase_sf"/>
</dbReference>
<dbReference type="PROSITE" id="PS51257">
    <property type="entry name" value="PROKAR_LIPOPROTEIN"/>
    <property type="match status" value="1"/>
</dbReference>
<dbReference type="PANTHER" id="PTHR43798:SF33">
    <property type="entry name" value="HYDROLASE, PUTATIVE (AFU_ORTHOLOGUE AFUA_2G14860)-RELATED"/>
    <property type="match status" value="1"/>
</dbReference>
<dbReference type="EMBL" id="JACXAA010000021">
    <property type="protein sequence ID" value="MBD2757400.1"/>
    <property type="molecule type" value="Genomic_DNA"/>
</dbReference>
<dbReference type="RefSeq" id="WP_191043020.1">
    <property type="nucleotide sequence ID" value="NZ_JACXAA010000021.1"/>
</dbReference>
<evidence type="ECO:0000256" key="1">
    <source>
        <dbReference type="SAM" id="SignalP"/>
    </source>
</evidence>
<dbReference type="Pfam" id="PF00561">
    <property type="entry name" value="Abhydrolase_1"/>
    <property type="match status" value="1"/>
</dbReference>
<organism evidence="3 4">
    <name type="scientific">Spirosoma validum</name>
    <dbReference type="NCBI Taxonomy" id="2771355"/>
    <lineage>
        <taxon>Bacteria</taxon>
        <taxon>Pseudomonadati</taxon>
        <taxon>Bacteroidota</taxon>
        <taxon>Cytophagia</taxon>
        <taxon>Cytophagales</taxon>
        <taxon>Cytophagaceae</taxon>
        <taxon>Spirosoma</taxon>
    </lineage>
</organism>
<dbReference type="InterPro" id="IPR000073">
    <property type="entry name" value="AB_hydrolase_1"/>
</dbReference>
<dbReference type="AlphaFoldDB" id="A0A927B804"/>
<accession>A0A927B804</accession>
<evidence type="ECO:0000313" key="3">
    <source>
        <dbReference type="EMBL" id="MBD2757400.1"/>
    </source>
</evidence>
<proteinExistence type="predicted"/>
<keyword evidence="4" id="KW-1185">Reference proteome</keyword>
<dbReference type="Proteomes" id="UP000653797">
    <property type="component" value="Unassembled WGS sequence"/>
</dbReference>
<keyword evidence="3" id="KW-0378">Hydrolase</keyword>
<evidence type="ECO:0000259" key="2">
    <source>
        <dbReference type="Pfam" id="PF00561"/>
    </source>
</evidence>
<comment type="caution">
    <text evidence="3">The sequence shown here is derived from an EMBL/GenBank/DDBJ whole genome shotgun (WGS) entry which is preliminary data.</text>
</comment>
<dbReference type="InterPro" id="IPR029058">
    <property type="entry name" value="AB_hydrolase_fold"/>
</dbReference>
<feature type="domain" description="AB hydrolase-1" evidence="2">
    <location>
        <begin position="60"/>
        <end position="172"/>
    </location>
</feature>
<evidence type="ECO:0000313" key="4">
    <source>
        <dbReference type="Proteomes" id="UP000653797"/>
    </source>
</evidence>
<gene>
    <name evidence="3" type="ORF">IC230_31310</name>
</gene>
<dbReference type="GO" id="GO:0016787">
    <property type="term" value="F:hydrolase activity"/>
    <property type="evidence" value="ECO:0007669"/>
    <property type="project" value="UniProtKB-KW"/>
</dbReference>
<dbReference type="SUPFAM" id="SSF53474">
    <property type="entry name" value="alpha/beta-Hydrolases"/>
    <property type="match status" value="1"/>
</dbReference>
<dbReference type="Gene3D" id="3.40.50.1820">
    <property type="entry name" value="alpha/beta hydrolase"/>
    <property type="match status" value="1"/>
</dbReference>
<dbReference type="PRINTS" id="PR00111">
    <property type="entry name" value="ABHYDROLASE"/>
</dbReference>
<feature type="chain" id="PRO_5037449600" evidence="1">
    <location>
        <begin position="17"/>
        <end position="291"/>
    </location>
</feature>
<feature type="signal peptide" evidence="1">
    <location>
        <begin position="1"/>
        <end position="16"/>
    </location>
</feature>
<reference evidence="3" key="1">
    <citation type="submission" date="2020-09" db="EMBL/GenBank/DDBJ databases">
        <authorList>
            <person name="Kim M.K."/>
        </authorList>
    </citation>
    <scope>NUCLEOTIDE SEQUENCE</scope>
    <source>
        <strain evidence="3">BT704</strain>
    </source>
</reference>
<dbReference type="PANTHER" id="PTHR43798">
    <property type="entry name" value="MONOACYLGLYCEROL LIPASE"/>
    <property type="match status" value="1"/>
</dbReference>
<protein>
    <submittedName>
        <fullName evidence="3">Alpha/beta hydrolase</fullName>
    </submittedName>
</protein>
<sequence>MKGILCLLFFSLTSIACNDANKPSHVKEPKESIKYGSNKGKYLVIHGTKIYYEEYGEGIPLLLLHQGLGSIENLGGIIPELSKHFRVIAPDAPGHGRSEHADSLSGALLADYNSQLIDQLNLDSVYVMGWSTGGNTSLLLAANRPDKIKKVVSGASNSTASGLKQEARDMLKAYTIEAVKEDKDWLENYQRLNPEPEKWMKFWKDNQRTWEREIKIPADKIAQIKVPVLLIRGDRDMIKLDHTISLFEALQDGQLCIYPNVGHDMPDEKADALCRIAVDFFNERKVKVKRH</sequence>
<keyword evidence="1" id="KW-0732">Signal</keyword>
<name>A0A927B804_9BACT</name>
<dbReference type="GO" id="GO:0016020">
    <property type="term" value="C:membrane"/>
    <property type="evidence" value="ECO:0007669"/>
    <property type="project" value="TreeGrafter"/>
</dbReference>